<dbReference type="PANTHER" id="PTHR24220">
    <property type="entry name" value="IMPORT ATP-BINDING PROTEIN"/>
    <property type="match status" value="1"/>
</dbReference>
<organism evidence="4 5">
    <name type="scientific">Gilliamella intestini</name>
    <dbReference type="NCBI Taxonomy" id="1798183"/>
    <lineage>
        <taxon>Bacteria</taxon>
        <taxon>Pseudomonadati</taxon>
        <taxon>Pseudomonadota</taxon>
        <taxon>Gammaproteobacteria</taxon>
        <taxon>Orbales</taxon>
        <taxon>Orbaceae</taxon>
        <taxon>Gilliamella</taxon>
    </lineage>
</organism>
<dbReference type="OrthoDB" id="5675710at2"/>
<dbReference type="PANTHER" id="PTHR24220:SF86">
    <property type="entry name" value="ABC TRANSPORTER ABCH.1"/>
    <property type="match status" value="1"/>
</dbReference>
<accession>A0A1C3Z732</accession>
<dbReference type="GO" id="GO:0005886">
    <property type="term" value="C:plasma membrane"/>
    <property type="evidence" value="ECO:0007669"/>
    <property type="project" value="TreeGrafter"/>
</dbReference>
<dbReference type="Pfam" id="PF00005">
    <property type="entry name" value="ABC_tran"/>
    <property type="match status" value="1"/>
</dbReference>
<dbReference type="GO" id="GO:0005524">
    <property type="term" value="F:ATP binding"/>
    <property type="evidence" value="ECO:0007669"/>
    <property type="project" value="UniProtKB-KW"/>
</dbReference>
<keyword evidence="2 4" id="KW-0067">ATP-binding</keyword>
<dbReference type="GO" id="GO:0016887">
    <property type="term" value="F:ATP hydrolysis activity"/>
    <property type="evidence" value="ECO:0007669"/>
    <property type="project" value="InterPro"/>
</dbReference>
<dbReference type="Proteomes" id="UP000199698">
    <property type="component" value="Unassembled WGS sequence"/>
</dbReference>
<keyword evidence="1" id="KW-0547">Nucleotide-binding</keyword>
<evidence type="ECO:0000256" key="2">
    <source>
        <dbReference type="ARBA" id="ARBA00022840"/>
    </source>
</evidence>
<evidence type="ECO:0000259" key="3">
    <source>
        <dbReference type="PROSITE" id="PS50893"/>
    </source>
</evidence>
<dbReference type="AlphaFoldDB" id="A0A1C3Z732"/>
<protein>
    <submittedName>
        <fullName evidence="4">Putative ABC transport system ATP-binding protein</fullName>
    </submittedName>
</protein>
<dbReference type="InterPro" id="IPR027417">
    <property type="entry name" value="P-loop_NTPase"/>
</dbReference>
<dbReference type="Gene3D" id="3.40.50.300">
    <property type="entry name" value="P-loop containing nucleotide triphosphate hydrolases"/>
    <property type="match status" value="1"/>
</dbReference>
<keyword evidence="5" id="KW-1185">Reference proteome</keyword>
<dbReference type="PROSITE" id="PS50893">
    <property type="entry name" value="ABC_TRANSPORTER_2"/>
    <property type="match status" value="1"/>
</dbReference>
<dbReference type="InterPro" id="IPR015854">
    <property type="entry name" value="ABC_transpr_LolD-like"/>
</dbReference>
<evidence type="ECO:0000313" key="4">
    <source>
        <dbReference type="EMBL" id="SCB78126.1"/>
    </source>
</evidence>
<dbReference type="InterPro" id="IPR003439">
    <property type="entry name" value="ABC_transporter-like_ATP-bd"/>
</dbReference>
<dbReference type="SUPFAM" id="SSF52540">
    <property type="entry name" value="P-loop containing nucleoside triphosphate hydrolases"/>
    <property type="match status" value="1"/>
</dbReference>
<name>A0A1C3Z732_9GAMM</name>
<gene>
    <name evidence="4" type="ORF">GA0061080_100346</name>
</gene>
<dbReference type="SMART" id="SM00382">
    <property type="entry name" value="AAA"/>
    <property type="match status" value="1"/>
</dbReference>
<proteinExistence type="predicted"/>
<reference evidence="5" key="1">
    <citation type="submission" date="2016-08" db="EMBL/GenBank/DDBJ databases">
        <authorList>
            <person name="Varghese N."/>
            <person name="Submissions Spin"/>
        </authorList>
    </citation>
    <scope>NUCLEOTIDE SEQUENCE [LARGE SCALE GENOMIC DNA]</scope>
    <source>
        <strain evidence="5">R-53144</strain>
    </source>
</reference>
<feature type="domain" description="ABC transporter" evidence="3">
    <location>
        <begin position="4"/>
        <end position="238"/>
    </location>
</feature>
<dbReference type="EMBL" id="FMBA01000003">
    <property type="protein sequence ID" value="SCB78126.1"/>
    <property type="molecule type" value="Genomic_DNA"/>
</dbReference>
<dbReference type="GO" id="GO:0022857">
    <property type="term" value="F:transmembrane transporter activity"/>
    <property type="evidence" value="ECO:0007669"/>
    <property type="project" value="TreeGrafter"/>
</dbReference>
<dbReference type="RefSeq" id="WP_091119717.1">
    <property type="nucleotide sequence ID" value="NZ_FMBA01000003.1"/>
</dbReference>
<dbReference type="InterPro" id="IPR003593">
    <property type="entry name" value="AAA+_ATPase"/>
</dbReference>
<sequence>MLTINQIAISRSTGKSFFSVCLPNLTVKAGEVVVIQGDSGAGKSTLLEMVGMILKPDKIDSYNMAIDHCDIDIATLIKQNKIDQLANIRAKYLGFMLQTGGLLPFLTVRDNILLSLKLLQKKVDNNRFDYLVQKLNIAHLINKYPKQLSIGERQRASFIRSIIHKPALLLADEPTSALDPYNANLLFDLIIEQAQQDNIAAMIVTHDWQRIADKGLFTLSAKLTSSQSSEFLPQQDKA</sequence>
<evidence type="ECO:0000256" key="1">
    <source>
        <dbReference type="ARBA" id="ARBA00022741"/>
    </source>
</evidence>
<evidence type="ECO:0000313" key="5">
    <source>
        <dbReference type="Proteomes" id="UP000199698"/>
    </source>
</evidence>
<dbReference type="STRING" id="1798183.GA0061080_100346"/>